<dbReference type="EMBL" id="SDAM02000368">
    <property type="protein sequence ID" value="KAH6824283.1"/>
    <property type="molecule type" value="Genomic_DNA"/>
</dbReference>
<feature type="region of interest" description="Disordered" evidence="1">
    <location>
        <begin position="13"/>
        <end position="42"/>
    </location>
</feature>
<comment type="caution">
    <text evidence="2">The sequence shown here is derived from an EMBL/GenBank/DDBJ whole genome shotgun (WGS) entry which is preliminary data.</text>
</comment>
<name>A0AAD4J0A9_PERFH</name>
<evidence type="ECO:0000313" key="2">
    <source>
        <dbReference type="EMBL" id="KAH6824283.1"/>
    </source>
</evidence>
<feature type="region of interest" description="Disordered" evidence="1">
    <location>
        <begin position="194"/>
        <end position="241"/>
    </location>
</feature>
<keyword evidence="3" id="KW-1185">Reference proteome</keyword>
<proteinExistence type="predicted"/>
<reference evidence="2 3" key="1">
    <citation type="journal article" date="2021" name="Nat. Commun.">
        <title>Incipient diploidization of the medicinal plant Perilla within 10,000 years.</title>
        <authorList>
            <person name="Zhang Y."/>
            <person name="Shen Q."/>
            <person name="Leng L."/>
            <person name="Zhang D."/>
            <person name="Chen S."/>
            <person name="Shi Y."/>
            <person name="Ning Z."/>
            <person name="Chen S."/>
        </authorList>
    </citation>
    <scope>NUCLEOTIDE SEQUENCE [LARGE SCALE GENOMIC DNA]</scope>
    <source>
        <strain evidence="3">cv. PC099</strain>
    </source>
</reference>
<dbReference type="AlphaFoldDB" id="A0AAD4J0A9"/>
<organism evidence="2 3">
    <name type="scientific">Perilla frutescens var. hirtella</name>
    <name type="common">Perilla citriodora</name>
    <name type="synonym">Perilla setoyensis</name>
    <dbReference type="NCBI Taxonomy" id="608512"/>
    <lineage>
        <taxon>Eukaryota</taxon>
        <taxon>Viridiplantae</taxon>
        <taxon>Streptophyta</taxon>
        <taxon>Embryophyta</taxon>
        <taxon>Tracheophyta</taxon>
        <taxon>Spermatophyta</taxon>
        <taxon>Magnoliopsida</taxon>
        <taxon>eudicotyledons</taxon>
        <taxon>Gunneridae</taxon>
        <taxon>Pentapetalae</taxon>
        <taxon>asterids</taxon>
        <taxon>lamiids</taxon>
        <taxon>Lamiales</taxon>
        <taxon>Lamiaceae</taxon>
        <taxon>Nepetoideae</taxon>
        <taxon>Elsholtzieae</taxon>
        <taxon>Perilla</taxon>
    </lineage>
</organism>
<accession>A0AAD4J0A9</accession>
<sequence>MSQSFHQGIYNFSNGYERSTAGGGGAPGFENPGPSPPPVFDAGGMLTEIIDQIQPSYNRLHHKQQLPEELSFINPQVKATPTSNLEGFHLISPAQAPNMQQPPSQITWIPSNGGGGRSDVETARAGRVLEGQGLSLSLSSLRNLEVNNKFEKMSIGNGGREVHEILRANAGDGELVRRDNGARGGGPLHGAGAAGHVTAFPEHEGRGGARAEGELRGPRGEGRQRRRHERGDAAAEGARAEIPAAEIAAAYGNDGP</sequence>
<evidence type="ECO:0000313" key="3">
    <source>
        <dbReference type="Proteomes" id="UP001190926"/>
    </source>
</evidence>
<protein>
    <submittedName>
        <fullName evidence="2">Uncharacterized protein</fullName>
    </submittedName>
</protein>
<gene>
    <name evidence="2" type="ORF">C2S53_011780</name>
</gene>
<evidence type="ECO:0000256" key="1">
    <source>
        <dbReference type="SAM" id="MobiDB-lite"/>
    </source>
</evidence>
<feature type="compositionally biased region" description="Basic and acidic residues" evidence="1">
    <location>
        <begin position="201"/>
        <end position="233"/>
    </location>
</feature>
<dbReference type="Proteomes" id="UP001190926">
    <property type="component" value="Unassembled WGS sequence"/>
</dbReference>